<dbReference type="Proteomes" id="UP000245059">
    <property type="component" value="Unassembled WGS sequence"/>
</dbReference>
<dbReference type="InterPro" id="IPR021450">
    <property type="entry name" value="DUF3100"/>
</dbReference>
<dbReference type="EMBL" id="QEWV01000003">
    <property type="protein sequence ID" value="PWD93212.1"/>
    <property type="molecule type" value="Genomic_DNA"/>
</dbReference>
<dbReference type="AlphaFoldDB" id="A0A2U2ATA9"/>
<feature type="transmembrane region" description="Helical" evidence="1">
    <location>
        <begin position="38"/>
        <end position="56"/>
    </location>
</feature>
<accession>A0A2U2ATA9</accession>
<keyword evidence="1" id="KW-0472">Membrane</keyword>
<gene>
    <name evidence="2" type="ORF">DC077_01395</name>
    <name evidence="3" type="ORF">DC078_05200</name>
</gene>
<feature type="transmembrane region" description="Helical" evidence="1">
    <location>
        <begin position="13"/>
        <end position="31"/>
    </location>
</feature>
<evidence type="ECO:0000313" key="3">
    <source>
        <dbReference type="EMBL" id="PWD93212.1"/>
    </source>
</evidence>
<dbReference type="Proteomes" id="UP000245217">
    <property type="component" value="Unassembled WGS sequence"/>
</dbReference>
<feature type="transmembrane region" description="Helical" evidence="1">
    <location>
        <begin position="304"/>
        <end position="322"/>
    </location>
</feature>
<keyword evidence="1" id="KW-0812">Transmembrane</keyword>
<feature type="transmembrane region" description="Helical" evidence="1">
    <location>
        <begin position="107"/>
        <end position="130"/>
    </location>
</feature>
<sequence length="441" mass="46810">MSKHEHYAKLLDWRLHLVVIIVTVLAEMIGIMKFDIGIGIVILLPLLYAFLFSILFNGNIIPGTGRIIGPSAQTASHWVLICVMPFIAKFSIGIGPKINDIIAAGPALVLQELGNVATVLVAMPVAVLLFRMGRESVGATHSIAREPNIALVADRFGIKSPEGIGVMGVYVMGTLFGAIYFSLLAGFMASWDYFDVRALAMACGVGSGSMMGACSASLAEVVPNQAEDIVAFAATSNLLTYGTGLFVSVFVALPLAEYCYKFLSKIRKPAAVNNAMEAALEEDSLLEAEVVEEGEELRLSTIQVLIALAVMSVILLISNWAGTGTSPLVALPGMIIIYALSVGGVLLGKVIPIKIPAIAWISLLAIFFGLPFMPTADHLVIMTEKLGLLPLITPALAYAGIAISKREVDLFKKSGIKIAIVALLTFTGTFLGSAFIADLLL</sequence>
<evidence type="ECO:0000313" key="4">
    <source>
        <dbReference type="Proteomes" id="UP000245059"/>
    </source>
</evidence>
<protein>
    <submittedName>
        <fullName evidence="2">DUF3100 domain-containing protein</fullName>
    </submittedName>
</protein>
<feature type="transmembrane region" description="Helical" evidence="1">
    <location>
        <begin position="386"/>
        <end position="404"/>
    </location>
</feature>
<reference evidence="2" key="1">
    <citation type="journal article" date="2018" name="Genome Announc.">
        <title>Ignatzschineria cameli sp. nov., isolated from necrotic foot tissue of dromedaries (Camelus dromedarius) and associated maggots (Wohlfahrtia species) in Dubai.</title>
        <authorList>
            <person name="Tsang C.C."/>
            <person name="Tang J.Y."/>
            <person name="Fong J.Y."/>
            <person name="Kinne J."/>
            <person name="Lee H.H."/>
            <person name="Joseph M."/>
            <person name="Jose S."/>
            <person name="Schuster R.K."/>
            <person name="Tang Y."/>
            <person name="Sivakumar S."/>
            <person name="Chen J.H."/>
            <person name="Teng J.L."/>
            <person name="Lau S.K."/>
            <person name="Wernery U."/>
            <person name="Woo P.C."/>
        </authorList>
    </citation>
    <scope>NUCLEOTIDE SEQUENCE</scope>
    <source>
        <strain evidence="2">UAE-HKU57</strain>
        <strain evidence="3">UAE-HKU58</strain>
    </source>
</reference>
<feature type="transmembrane region" description="Helical" evidence="1">
    <location>
        <begin position="76"/>
        <end position="95"/>
    </location>
</feature>
<feature type="transmembrane region" description="Helical" evidence="1">
    <location>
        <begin position="164"/>
        <end position="187"/>
    </location>
</feature>
<name>A0A2U2ATA9_9GAMM</name>
<dbReference type="RefSeq" id="WP_109201525.1">
    <property type="nucleotide sequence ID" value="NZ_QEWS01000003.1"/>
</dbReference>
<feature type="transmembrane region" description="Helical" evidence="1">
    <location>
        <begin position="355"/>
        <end position="374"/>
    </location>
</feature>
<evidence type="ECO:0000313" key="5">
    <source>
        <dbReference type="Proteomes" id="UP000245217"/>
    </source>
</evidence>
<evidence type="ECO:0000256" key="1">
    <source>
        <dbReference type="SAM" id="Phobius"/>
    </source>
</evidence>
<evidence type="ECO:0000313" key="2">
    <source>
        <dbReference type="EMBL" id="PWD87961.1"/>
    </source>
</evidence>
<feature type="transmembrane region" description="Helical" evidence="1">
    <location>
        <begin position="328"/>
        <end position="348"/>
    </location>
</feature>
<feature type="transmembrane region" description="Helical" evidence="1">
    <location>
        <begin position="238"/>
        <end position="260"/>
    </location>
</feature>
<keyword evidence="5" id="KW-1185">Reference proteome</keyword>
<dbReference type="Pfam" id="PF11299">
    <property type="entry name" value="DUF3100"/>
    <property type="match status" value="1"/>
</dbReference>
<dbReference type="EMBL" id="QEWW01000001">
    <property type="protein sequence ID" value="PWD87961.1"/>
    <property type="molecule type" value="Genomic_DNA"/>
</dbReference>
<dbReference type="OrthoDB" id="5451070at2"/>
<comment type="caution">
    <text evidence="2">The sequence shown here is derived from an EMBL/GenBank/DDBJ whole genome shotgun (WGS) entry which is preliminary data.</text>
</comment>
<feature type="transmembrane region" description="Helical" evidence="1">
    <location>
        <begin position="416"/>
        <end position="437"/>
    </location>
</feature>
<keyword evidence="1" id="KW-1133">Transmembrane helix</keyword>
<organism evidence="2 4">
    <name type="scientific">Ignatzschineria cameli</name>
    <dbReference type="NCBI Taxonomy" id="2182793"/>
    <lineage>
        <taxon>Bacteria</taxon>
        <taxon>Pseudomonadati</taxon>
        <taxon>Pseudomonadota</taxon>
        <taxon>Gammaproteobacteria</taxon>
        <taxon>Cardiobacteriales</taxon>
        <taxon>Ignatzschineriaceae</taxon>
        <taxon>Ignatzschineria</taxon>
    </lineage>
</organism>
<proteinExistence type="predicted"/>
<reference evidence="4 5" key="2">
    <citation type="submission" date="2018-05" db="EMBL/GenBank/DDBJ databases">
        <title>Ignatzschineria dubaiensis sp. nov., isolated from necrotic foot tissues of dromedaries (Camelus dromedarius) and associated maggots in Dubai, United Arab Emirates.</title>
        <authorList>
            <person name="Tsang C.C."/>
            <person name="Tang J.Y.M."/>
            <person name="Fong J.Y.H."/>
            <person name="Kinne J."/>
            <person name="Lee H.H."/>
            <person name="Joseph M."/>
            <person name="Jose S."/>
            <person name="Schuster R.K."/>
            <person name="Tang Y."/>
            <person name="Sivakumar S."/>
            <person name="Chen J.H.K."/>
            <person name="Teng J.L.L."/>
            <person name="Lau S.K.P."/>
            <person name="Wernery U."/>
            <person name="Woo P.C.Y."/>
        </authorList>
    </citation>
    <scope>NUCLEOTIDE SEQUENCE [LARGE SCALE GENOMIC DNA]</scope>
    <source>
        <strain evidence="4">UAE-HKU57</strain>
        <strain evidence="5">UAE-HKU58</strain>
    </source>
</reference>